<dbReference type="PANTHER" id="PTHR46769:SF2">
    <property type="entry name" value="FIBROCYSTIN-L ISOFORM 2 PRECURSOR-RELATED"/>
    <property type="match status" value="1"/>
</dbReference>
<gene>
    <name evidence="5" type="ORF">SAMN04488116_1333</name>
</gene>
<feature type="compositionally biased region" description="Low complexity" evidence="2">
    <location>
        <begin position="27"/>
        <end position="37"/>
    </location>
</feature>
<dbReference type="SMART" id="SM00429">
    <property type="entry name" value="IPT"/>
    <property type="match status" value="2"/>
</dbReference>
<dbReference type="PANTHER" id="PTHR46769">
    <property type="entry name" value="POLYCYSTIC KIDNEY AND HEPATIC DISEASE 1 (AUTOSOMAL RECESSIVE)-LIKE 1"/>
    <property type="match status" value="1"/>
</dbReference>
<evidence type="ECO:0000313" key="6">
    <source>
        <dbReference type="Proteomes" id="UP000184532"/>
    </source>
</evidence>
<dbReference type="InterPro" id="IPR002909">
    <property type="entry name" value="IPT_dom"/>
</dbReference>
<dbReference type="InterPro" id="IPR052387">
    <property type="entry name" value="Fibrocystin"/>
</dbReference>
<dbReference type="Proteomes" id="UP000184532">
    <property type="component" value="Unassembled WGS sequence"/>
</dbReference>
<dbReference type="InterPro" id="IPR014756">
    <property type="entry name" value="Ig_E-set"/>
</dbReference>
<evidence type="ECO:0000313" key="5">
    <source>
        <dbReference type="EMBL" id="SHG46572.1"/>
    </source>
</evidence>
<dbReference type="Pfam" id="PF01833">
    <property type="entry name" value="TIG"/>
    <property type="match status" value="2"/>
</dbReference>
<dbReference type="RefSeq" id="WP_073177591.1">
    <property type="nucleotide sequence ID" value="NZ_FQWL01000002.1"/>
</dbReference>
<dbReference type="SUPFAM" id="SSF117281">
    <property type="entry name" value="Kelch motif"/>
    <property type="match status" value="1"/>
</dbReference>
<evidence type="ECO:0000259" key="4">
    <source>
        <dbReference type="SMART" id="SM00429"/>
    </source>
</evidence>
<feature type="signal peptide" evidence="3">
    <location>
        <begin position="1"/>
        <end position="22"/>
    </location>
</feature>
<evidence type="ECO:0000256" key="1">
    <source>
        <dbReference type="ARBA" id="ARBA00022729"/>
    </source>
</evidence>
<name>A0A1M5K146_9FLAO</name>
<keyword evidence="1 3" id="KW-0732">Signal</keyword>
<organism evidence="5 6">
    <name type="scientific">Flagellimonas flava</name>
    <dbReference type="NCBI Taxonomy" id="570519"/>
    <lineage>
        <taxon>Bacteria</taxon>
        <taxon>Pseudomonadati</taxon>
        <taxon>Bacteroidota</taxon>
        <taxon>Flavobacteriia</taxon>
        <taxon>Flavobacteriales</taxon>
        <taxon>Flavobacteriaceae</taxon>
        <taxon>Flagellimonas</taxon>
    </lineage>
</organism>
<dbReference type="SUPFAM" id="SSF81296">
    <property type="entry name" value="E set domains"/>
    <property type="match status" value="2"/>
</dbReference>
<sequence length="519" mass="55730">MKKPTFTYVILVLLTLFYIACGSDDGTTPPTDDGSGITDDDPKVNPPTITQFEPTQGTPGIKVTISGSNFGSTIEDNTVEFNGTSATINEVSSTSLKVVVPNNAESGPISVTVDGETVESSTDFDVLEPQVSIDSFYPLEGKEGTVVEISGTNFSVNIEENLVEFNGVPAQVTEATETMLTATVPANATTGLIGITVGGVDYMTSTMDFTVGPWRKMATLPENEYNSIEYGNMAFLRDAEGKHKIYFGLGQTISGQNTLYLKDIWVYDVKSDSWSEGPEFPGKGRSKATSFEMGNIWFIITGENDEGAISDSWVFNPKTETWTEFDSTNLGSDLSSFTIDHGESTLGYVYGVIENGEPQNLRGIDKQGNIFDYQGFAENGQGLQNAVGFSLNNDLGYIATGNGNDLSNGLYIYDSDLDSWTDPGTPLPGAAREGAIGFDIQGFKGYVGLGVSVSGHLTDLWEYDPDTGWTQKTSLPSVGREGSVATSIGNQAYVGFGAGVGGTPEQFKEFWKYNPSLED</sequence>
<protein>
    <recommendedName>
        <fullName evidence="4">IPT/TIG domain-containing protein</fullName>
    </recommendedName>
</protein>
<dbReference type="EMBL" id="FQWL01000002">
    <property type="protein sequence ID" value="SHG46572.1"/>
    <property type="molecule type" value="Genomic_DNA"/>
</dbReference>
<feature type="domain" description="IPT/TIG" evidence="4">
    <location>
        <begin position="128"/>
        <end position="212"/>
    </location>
</feature>
<dbReference type="AlphaFoldDB" id="A0A1M5K146"/>
<evidence type="ECO:0000256" key="2">
    <source>
        <dbReference type="SAM" id="MobiDB-lite"/>
    </source>
</evidence>
<feature type="domain" description="IPT/TIG" evidence="4">
    <location>
        <begin position="46"/>
        <end position="127"/>
    </location>
</feature>
<dbReference type="Gene3D" id="2.60.40.10">
    <property type="entry name" value="Immunoglobulins"/>
    <property type="match status" value="2"/>
</dbReference>
<dbReference type="InterPro" id="IPR015915">
    <property type="entry name" value="Kelch-typ_b-propeller"/>
</dbReference>
<keyword evidence="6" id="KW-1185">Reference proteome</keyword>
<dbReference type="Gene3D" id="2.120.10.80">
    <property type="entry name" value="Kelch-type beta propeller"/>
    <property type="match status" value="1"/>
</dbReference>
<evidence type="ECO:0000256" key="3">
    <source>
        <dbReference type="SAM" id="SignalP"/>
    </source>
</evidence>
<reference evidence="6" key="1">
    <citation type="submission" date="2016-11" db="EMBL/GenBank/DDBJ databases">
        <authorList>
            <person name="Varghese N."/>
            <person name="Submissions S."/>
        </authorList>
    </citation>
    <scope>NUCLEOTIDE SEQUENCE [LARGE SCALE GENOMIC DNA]</scope>
    <source>
        <strain evidence="6">DSM 22638</strain>
    </source>
</reference>
<proteinExistence type="predicted"/>
<accession>A0A1M5K146</accession>
<dbReference type="InterPro" id="IPR013783">
    <property type="entry name" value="Ig-like_fold"/>
</dbReference>
<feature type="region of interest" description="Disordered" evidence="2">
    <location>
        <begin position="27"/>
        <end position="48"/>
    </location>
</feature>
<dbReference type="OrthoDB" id="103335at2"/>
<feature type="chain" id="PRO_5012477350" description="IPT/TIG domain-containing protein" evidence="3">
    <location>
        <begin position="23"/>
        <end position="519"/>
    </location>
</feature>
<dbReference type="CDD" id="cd00603">
    <property type="entry name" value="IPT_PCSR"/>
    <property type="match status" value="2"/>
</dbReference>